<dbReference type="EMBL" id="LNQR01000059">
    <property type="protein sequence ID" value="KWT85772.1"/>
    <property type="molecule type" value="Genomic_DNA"/>
</dbReference>
<comment type="similarity">
    <text evidence="1">Belongs to the YggT family.</text>
</comment>
<keyword evidence="2" id="KW-0812">Transmembrane</keyword>
<dbReference type="Pfam" id="PF02325">
    <property type="entry name" value="CCB3_YggT"/>
    <property type="match status" value="1"/>
</dbReference>
<evidence type="ECO:0008006" key="5">
    <source>
        <dbReference type="Google" id="ProtNLM"/>
    </source>
</evidence>
<comment type="caution">
    <text evidence="3">The sequence shown here is derived from an EMBL/GenBank/DDBJ whole genome shotgun (WGS) entry which is preliminary data.</text>
</comment>
<feature type="transmembrane region" description="Helical" evidence="2">
    <location>
        <begin position="70"/>
        <end position="91"/>
    </location>
</feature>
<name>A0ABR5SJ81_9BACT</name>
<keyword evidence="4" id="KW-1185">Reference proteome</keyword>
<keyword evidence="2" id="KW-1133">Transmembrane helix</keyword>
<evidence type="ECO:0000256" key="1">
    <source>
        <dbReference type="ARBA" id="ARBA00010894"/>
    </source>
</evidence>
<dbReference type="RefSeq" id="WP_085052284.1">
    <property type="nucleotide sequence ID" value="NZ_LNQR01000059.1"/>
</dbReference>
<feature type="transmembrane region" description="Helical" evidence="2">
    <location>
        <begin position="7"/>
        <end position="32"/>
    </location>
</feature>
<accession>A0ABR5SJ81</accession>
<evidence type="ECO:0000256" key="2">
    <source>
        <dbReference type="SAM" id="Phobius"/>
    </source>
</evidence>
<protein>
    <recommendedName>
        <fullName evidence="5">YggT family protein</fullName>
    </recommendedName>
</protein>
<gene>
    <name evidence="3" type="ORF">ASN18_1665</name>
</gene>
<evidence type="ECO:0000313" key="4">
    <source>
        <dbReference type="Proteomes" id="UP000060487"/>
    </source>
</evidence>
<dbReference type="PANTHER" id="PTHR33219:SF14">
    <property type="entry name" value="PROTEIN COFACTOR ASSEMBLY OF COMPLEX C SUBUNIT B CCB3, CHLOROPLASTIC-RELATED"/>
    <property type="match status" value="1"/>
</dbReference>
<reference evidence="3 4" key="1">
    <citation type="submission" date="2015-11" db="EMBL/GenBank/DDBJ databases">
        <authorList>
            <person name="Lin W."/>
        </authorList>
    </citation>
    <scope>NUCLEOTIDE SEQUENCE [LARGE SCALE GENOMIC DNA]</scope>
    <source>
        <strain evidence="3 4">HCH-1</strain>
    </source>
</reference>
<evidence type="ECO:0000313" key="3">
    <source>
        <dbReference type="EMBL" id="KWT85772.1"/>
    </source>
</evidence>
<organism evidence="3 4">
    <name type="scientific">Candidatus Magnetominusculus xianensis</name>
    <dbReference type="NCBI Taxonomy" id="1748249"/>
    <lineage>
        <taxon>Bacteria</taxon>
        <taxon>Pseudomonadati</taxon>
        <taxon>Nitrospirota</taxon>
        <taxon>Nitrospiria</taxon>
        <taxon>Nitrospirales</taxon>
        <taxon>Nitrospiraceae</taxon>
        <taxon>Candidatus Magnetominusculus</taxon>
    </lineage>
</organism>
<dbReference type="Proteomes" id="UP000060487">
    <property type="component" value="Unassembled WGS sequence"/>
</dbReference>
<dbReference type="PANTHER" id="PTHR33219">
    <property type="entry name" value="YLMG HOMOLOG PROTEIN 2, CHLOROPLASTIC"/>
    <property type="match status" value="1"/>
</dbReference>
<sequence length="98" mass="10816">MFIIGNLVGAIAQIADLILGAYMWIVIVSALISWVNPDPYNPIVRFLYMATEPVLRPIRRKIGNLGGIDISPLIVVLAIVFLRSFLVGSLMQASRVLH</sequence>
<keyword evidence="2" id="KW-0472">Membrane</keyword>
<proteinExistence type="inferred from homology"/>
<dbReference type="InterPro" id="IPR003425">
    <property type="entry name" value="CCB3/YggT"/>
</dbReference>